<proteinExistence type="predicted"/>
<gene>
    <name evidence="1" type="primary">DPYD.2</name>
    <name evidence="1" type="ORF">GBF38_017423</name>
</gene>
<keyword evidence="2" id="KW-1185">Reference proteome</keyword>
<organism evidence="1 2">
    <name type="scientific">Nibea albiflora</name>
    <name type="common">Yellow drum</name>
    <name type="synonym">Corvina albiflora</name>
    <dbReference type="NCBI Taxonomy" id="240163"/>
    <lineage>
        <taxon>Eukaryota</taxon>
        <taxon>Metazoa</taxon>
        <taxon>Chordata</taxon>
        <taxon>Craniata</taxon>
        <taxon>Vertebrata</taxon>
        <taxon>Euteleostomi</taxon>
        <taxon>Actinopterygii</taxon>
        <taxon>Neopterygii</taxon>
        <taxon>Teleostei</taxon>
        <taxon>Neoteleostei</taxon>
        <taxon>Acanthomorphata</taxon>
        <taxon>Eupercaria</taxon>
        <taxon>Sciaenidae</taxon>
        <taxon>Nibea</taxon>
    </lineage>
</organism>
<comment type="caution">
    <text evidence="1">The sequence shown here is derived from an EMBL/GenBank/DDBJ whole genome shotgun (WGS) entry which is preliminary data.</text>
</comment>
<protein>
    <submittedName>
        <fullName evidence="1">Dihydropyrimidine dehydrogenase [NADP(+)]</fullName>
    </submittedName>
</protein>
<feature type="non-terminal residue" evidence="1">
    <location>
        <position position="1"/>
    </location>
</feature>
<dbReference type="EMBL" id="CM024805">
    <property type="protein sequence ID" value="KAG8009300.1"/>
    <property type="molecule type" value="Genomic_DNA"/>
</dbReference>
<reference evidence="1" key="1">
    <citation type="submission" date="2020-04" db="EMBL/GenBank/DDBJ databases">
        <title>A chromosome-scale assembly and high-density genetic map of the yellow drum (Nibea albiflora) genome.</title>
        <authorList>
            <person name="Xu D."/>
            <person name="Zhang W."/>
            <person name="Chen R."/>
            <person name="Tan P."/>
            <person name="Wang L."/>
            <person name="Song H."/>
            <person name="Tian L."/>
            <person name="Zhu Q."/>
            <person name="Wang B."/>
        </authorList>
    </citation>
    <scope>NUCLEOTIDE SEQUENCE</scope>
    <source>
        <strain evidence="1">ZJHYS-2018</strain>
    </source>
</reference>
<accession>A0ACB7F5J4</accession>
<dbReference type="Proteomes" id="UP000805704">
    <property type="component" value="Chromosome 17"/>
</dbReference>
<name>A0ACB7F5J4_NIBAL</name>
<evidence type="ECO:0000313" key="2">
    <source>
        <dbReference type="Proteomes" id="UP000805704"/>
    </source>
</evidence>
<evidence type="ECO:0000313" key="1">
    <source>
        <dbReference type="EMBL" id="KAG8009300.1"/>
    </source>
</evidence>
<sequence length="86" mass="9034">TGGADGMTGSNTVQGLMGLEADGTPWPGIGHGKHTTYGRNTLKTSVSVTTYKRTHTLASDSCFSEDCDQISIVLKDHCEGTTLNCV</sequence>